<dbReference type="NCBIfam" id="TIGR00360">
    <property type="entry name" value="ComEC_N-term"/>
    <property type="match status" value="1"/>
</dbReference>
<proteinExistence type="predicted"/>
<dbReference type="InterPro" id="IPR025405">
    <property type="entry name" value="DUF4131"/>
</dbReference>
<dbReference type="AlphaFoldDB" id="L0REV9"/>
<feature type="transmembrane region" description="Helical" evidence="6">
    <location>
        <begin position="28"/>
        <end position="56"/>
    </location>
</feature>
<dbReference type="Pfam" id="PF00753">
    <property type="entry name" value="Lactamase_B"/>
    <property type="match status" value="1"/>
</dbReference>
<evidence type="ECO:0000256" key="2">
    <source>
        <dbReference type="ARBA" id="ARBA00022475"/>
    </source>
</evidence>
<dbReference type="NCBIfam" id="TIGR00361">
    <property type="entry name" value="ComEC_Rec2"/>
    <property type="match status" value="1"/>
</dbReference>
<feature type="transmembrane region" description="Helical" evidence="6">
    <location>
        <begin position="361"/>
        <end position="377"/>
    </location>
</feature>
<evidence type="ECO:0000313" key="8">
    <source>
        <dbReference type="EMBL" id="CCO24747.1"/>
    </source>
</evidence>
<dbReference type="eggNOG" id="COG0658">
    <property type="taxonomic scope" value="Bacteria"/>
</dbReference>
<feature type="transmembrane region" description="Helical" evidence="6">
    <location>
        <begin position="338"/>
        <end position="355"/>
    </location>
</feature>
<feature type="transmembrane region" description="Helical" evidence="6">
    <location>
        <begin position="263"/>
        <end position="283"/>
    </location>
</feature>
<gene>
    <name evidence="8" type="ORF">DESAM_22480</name>
</gene>
<dbReference type="OrthoDB" id="9790149at2"/>
<feature type="transmembrane region" description="Helical" evidence="6">
    <location>
        <begin position="316"/>
        <end position="333"/>
    </location>
</feature>
<dbReference type="InterPro" id="IPR001279">
    <property type="entry name" value="Metallo-B-lactamas"/>
</dbReference>
<feature type="domain" description="Metallo-beta-lactamase" evidence="7">
    <location>
        <begin position="554"/>
        <end position="756"/>
    </location>
</feature>
<dbReference type="PANTHER" id="PTHR30619:SF7">
    <property type="entry name" value="BETA-LACTAMASE DOMAIN PROTEIN"/>
    <property type="match status" value="1"/>
</dbReference>
<keyword evidence="9" id="KW-1185">Reference proteome</keyword>
<evidence type="ECO:0000256" key="5">
    <source>
        <dbReference type="ARBA" id="ARBA00023136"/>
    </source>
</evidence>
<dbReference type="GO" id="GO:0030420">
    <property type="term" value="P:establishment of competence for transformation"/>
    <property type="evidence" value="ECO:0007669"/>
    <property type="project" value="InterPro"/>
</dbReference>
<dbReference type="PATRIC" id="fig|1121451.3.peg.2694"/>
<evidence type="ECO:0000313" key="9">
    <source>
        <dbReference type="Proteomes" id="UP000010808"/>
    </source>
</evidence>
<sequence>MNSLDENAHVIGRSGLPGLLFWQKLLPAFVFGILSIKWLIPSLAAFAVYAFILLALRIEKGTLGLLILIFGLGHFYALYSLPPEAGPMPKWMADREKVEVDAEVHSIKGAPGNRLKILLTDVVCTGSTGRTALKGYLNWTWDKPDQIPFAGQKVNLHVRVKPSSGFRNSGVWDYDFYCRIKNISYRTYTRGPLKKGGLQSYEPDFLQKLRSDLRKHILQNTPPTQGGALFPALLTGDRFFLSHDTVELIRRAGVSHVLALSGLHVGFIVSIGFGLAWLAGFIYPNIYLRLPRMKMGVLLSAPLVLFYLWLGQFTPSLLRAVCMFGFWGILLLMNRGRLLVDGLFLAVLLILAFAPLSVFDLGFQLSVLAVAGIALFYPQFHRLLPAGKNTGIKVVRFFLAVLFVSICANIALLPVLVWNFGVIAPNLFFNILFVPMLGLFIMPVCGAGGLAASFVNSALAQKLFGLGAMCFEWMLSVVNSAKLSGLLPEYASYRPLWEDLLIYYLLLGLVLLLLNGKKQQAGFLVLPLLLLACVRIYGEFGGKAVRMDLLDTGQSQCVVITGPNGSRTVVDGGGGFGKTFDMGASIVGPWLVSGHRPQVDYLFMTHGDHDHAGGLAFLLEKFTIGHFYSNGDIPDGITGQRFQKAFVQNKILPQKLHMGQVIELEPGLVMEVIHPSVDFEGSRNDRSLFLRLIWNGKPLLNISGDLDRKGVRAVLNSGRDLSAQVLILPHHGSAGAFSPALYEKVDPDIALAACGLLNRYNFVAKKVKVELAKKHIKLYTTADEGMISIVWSIDGLFEFVSVNNKKL</sequence>
<feature type="transmembrane region" description="Helical" evidence="6">
    <location>
        <begin position="295"/>
        <end position="310"/>
    </location>
</feature>
<organism evidence="8 9">
    <name type="scientific">Maridesulfovibrio hydrothermalis AM13 = DSM 14728</name>
    <dbReference type="NCBI Taxonomy" id="1121451"/>
    <lineage>
        <taxon>Bacteria</taxon>
        <taxon>Pseudomonadati</taxon>
        <taxon>Thermodesulfobacteriota</taxon>
        <taxon>Desulfovibrionia</taxon>
        <taxon>Desulfovibrionales</taxon>
        <taxon>Desulfovibrionaceae</taxon>
        <taxon>Maridesulfovibrio</taxon>
    </lineage>
</organism>
<reference evidence="8 9" key="1">
    <citation type="submission" date="2012-10" db="EMBL/GenBank/DDBJ databases">
        <authorList>
            <person name="Genoscope - CEA"/>
        </authorList>
    </citation>
    <scope>NUCLEOTIDE SEQUENCE [LARGE SCALE GENOMIC DNA]</scope>
    <source>
        <strain evidence="9">AM13 / DSM 14728</strain>
    </source>
</reference>
<evidence type="ECO:0000256" key="4">
    <source>
        <dbReference type="ARBA" id="ARBA00022989"/>
    </source>
</evidence>
<comment type="subcellular location">
    <subcellularLocation>
        <location evidence="1">Cell membrane</location>
        <topology evidence="1">Multi-pass membrane protein</topology>
    </subcellularLocation>
</comment>
<dbReference type="InterPro" id="IPR004797">
    <property type="entry name" value="Competence_ComEC/Rec2"/>
</dbReference>
<feature type="transmembrane region" description="Helical" evidence="6">
    <location>
        <begin position="427"/>
        <end position="451"/>
    </location>
</feature>
<dbReference type="CDD" id="cd07731">
    <property type="entry name" value="ComA-like_MBL-fold"/>
    <property type="match status" value="1"/>
</dbReference>
<dbReference type="eggNOG" id="COG2333">
    <property type="taxonomic scope" value="Bacteria"/>
</dbReference>
<dbReference type="Pfam" id="PF13567">
    <property type="entry name" value="DUF4131"/>
    <property type="match status" value="1"/>
</dbReference>
<feature type="transmembrane region" description="Helical" evidence="6">
    <location>
        <begin position="397"/>
        <end position="421"/>
    </location>
</feature>
<keyword evidence="5 6" id="KW-0472">Membrane</keyword>
<feature type="transmembrane region" description="Helical" evidence="6">
    <location>
        <begin position="63"/>
        <end position="81"/>
    </location>
</feature>
<name>L0REV9_9BACT</name>
<dbReference type="InterPro" id="IPR035681">
    <property type="entry name" value="ComA-like_MBL"/>
</dbReference>
<dbReference type="SMART" id="SM00849">
    <property type="entry name" value="Lactamase_B"/>
    <property type="match status" value="1"/>
</dbReference>
<dbReference type="RefSeq" id="WP_015337347.1">
    <property type="nucleotide sequence ID" value="NC_020055.1"/>
</dbReference>
<keyword evidence="2" id="KW-1003">Cell membrane</keyword>
<dbReference type="EMBL" id="FO203522">
    <property type="protein sequence ID" value="CCO24747.1"/>
    <property type="molecule type" value="Genomic_DNA"/>
</dbReference>
<dbReference type="InterPro" id="IPR052159">
    <property type="entry name" value="Competence_DNA_uptake"/>
</dbReference>
<dbReference type="KEGG" id="dhy:DESAM_22480"/>
<accession>L0REV9</accession>
<dbReference type="PANTHER" id="PTHR30619">
    <property type="entry name" value="DNA INTERNALIZATION/COMPETENCE PROTEIN COMEC/REC2"/>
    <property type="match status" value="1"/>
</dbReference>
<keyword evidence="3 6" id="KW-0812">Transmembrane</keyword>
<keyword evidence="4 6" id="KW-1133">Transmembrane helix</keyword>
<dbReference type="Proteomes" id="UP000010808">
    <property type="component" value="Chromosome"/>
</dbReference>
<dbReference type="InterPro" id="IPR004477">
    <property type="entry name" value="ComEC_N"/>
</dbReference>
<dbReference type="GO" id="GO:0005886">
    <property type="term" value="C:plasma membrane"/>
    <property type="evidence" value="ECO:0007669"/>
    <property type="project" value="UniProtKB-SubCell"/>
</dbReference>
<feature type="transmembrane region" description="Helical" evidence="6">
    <location>
        <begin position="496"/>
        <end position="514"/>
    </location>
</feature>
<dbReference type="HOGENOM" id="CLU_010363_2_0_7"/>
<dbReference type="SUPFAM" id="SSF56281">
    <property type="entry name" value="Metallo-hydrolase/oxidoreductase"/>
    <property type="match status" value="1"/>
</dbReference>
<dbReference type="Pfam" id="PF03772">
    <property type="entry name" value="Competence"/>
    <property type="match status" value="1"/>
</dbReference>
<evidence type="ECO:0000259" key="7">
    <source>
        <dbReference type="SMART" id="SM00849"/>
    </source>
</evidence>
<dbReference type="STRING" id="1121451.DESAM_22480"/>
<protein>
    <submittedName>
        <fullName evidence="8">DNA internalization-related competence protein ComEC/Rec2</fullName>
    </submittedName>
</protein>
<evidence type="ECO:0000256" key="1">
    <source>
        <dbReference type="ARBA" id="ARBA00004651"/>
    </source>
</evidence>
<evidence type="ECO:0000256" key="6">
    <source>
        <dbReference type="SAM" id="Phobius"/>
    </source>
</evidence>
<dbReference type="InterPro" id="IPR036866">
    <property type="entry name" value="RibonucZ/Hydroxyglut_hydro"/>
</dbReference>
<feature type="transmembrane region" description="Helical" evidence="6">
    <location>
        <begin position="521"/>
        <end position="538"/>
    </location>
</feature>
<dbReference type="Gene3D" id="3.60.15.10">
    <property type="entry name" value="Ribonuclease Z/Hydroxyacylglutathione hydrolase-like"/>
    <property type="match status" value="1"/>
</dbReference>
<feature type="transmembrane region" description="Helical" evidence="6">
    <location>
        <begin position="463"/>
        <end position="484"/>
    </location>
</feature>
<evidence type="ECO:0000256" key="3">
    <source>
        <dbReference type="ARBA" id="ARBA00022692"/>
    </source>
</evidence>